<dbReference type="GO" id="GO:0016887">
    <property type="term" value="F:ATP hydrolysis activity"/>
    <property type="evidence" value="ECO:0007669"/>
    <property type="project" value="InterPro"/>
</dbReference>
<feature type="non-terminal residue" evidence="5">
    <location>
        <position position="112"/>
    </location>
</feature>
<dbReference type="GO" id="GO:0005886">
    <property type="term" value="C:plasma membrane"/>
    <property type="evidence" value="ECO:0007669"/>
    <property type="project" value="TreeGrafter"/>
</dbReference>
<dbReference type="InterPro" id="IPR003439">
    <property type="entry name" value="ABC_transporter-like_ATP-bd"/>
</dbReference>
<dbReference type="PANTHER" id="PTHR45772:SF4">
    <property type="entry name" value="ABC TRANSPORTER ATP-BINDING PROTEIN"/>
    <property type="match status" value="1"/>
</dbReference>
<keyword evidence="3" id="KW-0067">ATP-binding</keyword>
<dbReference type="SUPFAM" id="SSF52540">
    <property type="entry name" value="P-loop containing nucleoside triphosphate hydrolases"/>
    <property type="match status" value="1"/>
</dbReference>
<feature type="domain" description="ABC transporter" evidence="4">
    <location>
        <begin position="12"/>
        <end position="96"/>
    </location>
</feature>
<evidence type="ECO:0000256" key="1">
    <source>
        <dbReference type="ARBA" id="ARBA00022448"/>
    </source>
</evidence>
<proteinExistence type="predicted"/>
<dbReference type="InterPro" id="IPR027417">
    <property type="entry name" value="P-loop_NTPase"/>
</dbReference>
<evidence type="ECO:0000313" key="5">
    <source>
        <dbReference type="EMBL" id="SVC81838.1"/>
    </source>
</evidence>
<keyword evidence="2" id="KW-0547">Nucleotide-binding</keyword>
<gene>
    <name evidence="5" type="ORF">METZ01_LOCUS334692</name>
</gene>
<dbReference type="InterPro" id="IPR051120">
    <property type="entry name" value="ABC_AA/LPS_Transport"/>
</dbReference>
<dbReference type="AlphaFoldDB" id="A0A382QA64"/>
<dbReference type="Gene3D" id="3.40.50.300">
    <property type="entry name" value="P-loop containing nucleotide triphosphate hydrolases"/>
    <property type="match status" value="1"/>
</dbReference>
<organism evidence="5">
    <name type="scientific">marine metagenome</name>
    <dbReference type="NCBI Taxonomy" id="408172"/>
    <lineage>
        <taxon>unclassified sequences</taxon>
        <taxon>metagenomes</taxon>
        <taxon>ecological metagenomes</taxon>
    </lineage>
</organism>
<evidence type="ECO:0000256" key="3">
    <source>
        <dbReference type="ARBA" id="ARBA00022840"/>
    </source>
</evidence>
<reference evidence="5" key="1">
    <citation type="submission" date="2018-05" db="EMBL/GenBank/DDBJ databases">
        <authorList>
            <person name="Lanie J.A."/>
            <person name="Ng W.-L."/>
            <person name="Kazmierczak K.M."/>
            <person name="Andrzejewski T.M."/>
            <person name="Davidsen T.M."/>
            <person name="Wayne K.J."/>
            <person name="Tettelin H."/>
            <person name="Glass J.I."/>
            <person name="Rusch D."/>
            <person name="Podicherti R."/>
            <person name="Tsui H.-C.T."/>
            <person name="Winkler M.E."/>
        </authorList>
    </citation>
    <scope>NUCLEOTIDE SEQUENCE</scope>
</reference>
<keyword evidence="1" id="KW-0813">Transport</keyword>
<evidence type="ECO:0000256" key="2">
    <source>
        <dbReference type="ARBA" id="ARBA00022741"/>
    </source>
</evidence>
<accession>A0A382QA64</accession>
<name>A0A382QA64_9ZZZZ</name>
<dbReference type="Pfam" id="PF00005">
    <property type="entry name" value="ABC_tran"/>
    <property type="match status" value="1"/>
</dbReference>
<sequence>MSKRFGGLIAVENVSFDIYAGEILGLIGPNGAGKTTIFNLLAGALKADAGSIIMDGKSLLYQPLHRIAELGVMRTFQHNSPFPGMSLVDNILVGAHTCFDSSWFSILTNSAS</sequence>
<dbReference type="EMBL" id="UINC01112707">
    <property type="protein sequence ID" value="SVC81838.1"/>
    <property type="molecule type" value="Genomic_DNA"/>
</dbReference>
<dbReference type="GO" id="GO:0005524">
    <property type="term" value="F:ATP binding"/>
    <property type="evidence" value="ECO:0007669"/>
    <property type="project" value="UniProtKB-KW"/>
</dbReference>
<evidence type="ECO:0000259" key="4">
    <source>
        <dbReference type="Pfam" id="PF00005"/>
    </source>
</evidence>
<dbReference type="PANTHER" id="PTHR45772">
    <property type="entry name" value="CONSERVED COMPONENT OF ABC TRANSPORTER FOR NATURAL AMINO ACIDS-RELATED"/>
    <property type="match status" value="1"/>
</dbReference>
<protein>
    <recommendedName>
        <fullName evidence="4">ABC transporter domain-containing protein</fullName>
    </recommendedName>
</protein>